<name>A0A4Y2EUJ8_ARAVE</name>
<keyword evidence="3" id="KW-1185">Reference proteome</keyword>
<organism evidence="2 3">
    <name type="scientific">Araneus ventricosus</name>
    <name type="common">Orbweaver spider</name>
    <name type="synonym">Epeira ventricosa</name>
    <dbReference type="NCBI Taxonomy" id="182803"/>
    <lineage>
        <taxon>Eukaryota</taxon>
        <taxon>Metazoa</taxon>
        <taxon>Ecdysozoa</taxon>
        <taxon>Arthropoda</taxon>
        <taxon>Chelicerata</taxon>
        <taxon>Arachnida</taxon>
        <taxon>Araneae</taxon>
        <taxon>Araneomorphae</taxon>
        <taxon>Entelegynae</taxon>
        <taxon>Araneoidea</taxon>
        <taxon>Araneidae</taxon>
        <taxon>Araneus</taxon>
    </lineage>
</organism>
<comment type="caution">
    <text evidence="2">The sequence shown here is derived from an EMBL/GenBank/DDBJ whole genome shotgun (WGS) entry which is preliminary data.</text>
</comment>
<evidence type="ECO:0000256" key="1">
    <source>
        <dbReference type="SAM" id="Coils"/>
    </source>
</evidence>
<dbReference type="AlphaFoldDB" id="A0A4Y2EUJ8"/>
<keyword evidence="1" id="KW-0175">Coiled coil</keyword>
<evidence type="ECO:0000313" key="2">
    <source>
        <dbReference type="EMBL" id="GBM32900.1"/>
    </source>
</evidence>
<sequence length="183" mass="20912">MENRPKPLKVLAAEASIILLKKLITKTKESLLLCQLIQNSAMISIGNCIRDLRNRPLRPVFQSGASKKMQTKLSAKMHDSGLKIESNNSNSCYYLEKILKDKLLENSRLKDSNEKLLLEVQLKKEQTKKLSGFLSDVDSSERNKAVLQELKEKVMNYQVEIQKLKQQLELAIKKKDKAIKTNT</sequence>
<evidence type="ECO:0000313" key="3">
    <source>
        <dbReference type="Proteomes" id="UP000499080"/>
    </source>
</evidence>
<protein>
    <submittedName>
        <fullName evidence="2">Uncharacterized protein</fullName>
    </submittedName>
</protein>
<proteinExistence type="predicted"/>
<gene>
    <name evidence="2" type="ORF">AVEN_13276_1</name>
</gene>
<dbReference type="EMBL" id="BGPR01000720">
    <property type="protein sequence ID" value="GBM32900.1"/>
    <property type="molecule type" value="Genomic_DNA"/>
</dbReference>
<accession>A0A4Y2EUJ8</accession>
<reference evidence="2 3" key="1">
    <citation type="journal article" date="2019" name="Sci. Rep.">
        <title>Orb-weaving spider Araneus ventricosus genome elucidates the spidroin gene catalogue.</title>
        <authorList>
            <person name="Kono N."/>
            <person name="Nakamura H."/>
            <person name="Ohtoshi R."/>
            <person name="Moran D.A.P."/>
            <person name="Shinohara A."/>
            <person name="Yoshida Y."/>
            <person name="Fujiwara M."/>
            <person name="Mori M."/>
            <person name="Tomita M."/>
            <person name="Arakawa K."/>
        </authorList>
    </citation>
    <scope>NUCLEOTIDE SEQUENCE [LARGE SCALE GENOMIC DNA]</scope>
</reference>
<feature type="coiled-coil region" evidence="1">
    <location>
        <begin position="106"/>
        <end position="181"/>
    </location>
</feature>
<dbReference type="Proteomes" id="UP000499080">
    <property type="component" value="Unassembled WGS sequence"/>
</dbReference>